<gene>
    <name evidence="1" type="ORF">TBK1r_59320</name>
    <name evidence="2" type="ORF">TBK1r_60100</name>
</gene>
<dbReference type="EMBL" id="CP036432">
    <property type="protein sequence ID" value="QDV86983.1"/>
    <property type="molecule type" value="Genomic_DNA"/>
</dbReference>
<reference evidence="1 3" key="1">
    <citation type="submission" date="2019-02" db="EMBL/GenBank/DDBJ databases">
        <title>Deep-cultivation of Planctomycetes and their phenomic and genomic characterization uncovers novel biology.</title>
        <authorList>
            <person name="Wiegand S."/>
            <person name="Jogler M."/>
            <person name="Boedeker C."/>
            <person name="Pinto D."/>
            <person name="Vollmers J."/>
            <person name="Rivas-Marin E."/>
            <person name="Kohn T."/>
            <person name="Peeters S.H."/>
            <person name="Heuer A."/>
            <person name="Rast P."/>
            <person name="Oberbeckmann S."/>
            <person name="Bunk B."/>
            <person name="Jeske O."/>
            <person name="Meyerdierks A."/>
            <person name="Storesund J.E."/>
            <person name="Kallscheuer N."/>
            <person name="Luecker S."/>
            <person name="Lage O.M."/>
            <person name="Pohl T."/>
            <person name="Merkel B.J."/>
            <person name="Hornburger P."/>
            <person name="Mueller R.-W."/>
            <person name="Bruemmer F."/>
            <person name="Labrenz M."/>
            <person name="Spormann A.M."/>
            <person name="Op den Camp H."/>
            <person name="Overmann J."/>
            <person name="Amann R."/>
            <person name="Jetten M.S.M."/>
            <person name="Mascher T."/>
            <person name="Medema M.H."/>
            <person name="Devos D.P."/>
            <person name="Kaster A.-K."/>
            <person name="Ovreas L."/>
            <person name="Rohde M."/>
            <person name="Galperin M.Y."/>
            <person name="Jogler C."/>
        </authorList>
    </citation>
    <scope>NUCLEOTIDE SEQUENCE [LARGE SCALE GENOMIC DNA]</scope>
    <source>
        <strain evidence="1 3">TBK1r</strain>
    </source>
</reference>
<evidence type="ECO:0000313" key="1">
    <source>
        <dbReference type="EMBL" id="QDV86905.1"/>
    </source>
</evidence>
<evidence type="ECO:0000313" key="3">
    <source>
        <dbReference type="Proteomes" id="UP000318081"/>
    </source>
</evidence>
<accession>A0ABX5Y157</accession>
<evidence type="ECO:0008006" key="4">
    <source>
        <dbReference type="Google" id="ProtNLM"/>
    </source>
</evidence>
<protein>
    <recommendedName>
        <fullName evidence="4">Prokaryotic dksA/traR C4-type zinc finger</fullName>
    </recommendedName>
</protein>
<sequence length="59" mass="6924">MTPTLHPAGRKCRCHECRHEIPRGEPVAKVNGRLTCGACADRWEWDGLRLEWVRREVRK</sequence>
<evidence type="ECO:0000313" key="2">
    <source>
        <dbReference type="EMBL" id="QDV86983.1"/>
    </source>
</evidence>
<dbReference type="Proteomes" id="UP000318081">
    <property type="component" value="Chromosome"/>
</dbReference>
<keyword evidence="3" id="KW-1185">Reference proteome</keyword>
<proteinExistence type="predicted"/>
<dbReference type="EMBL" id="CP036432">
    <property type="protein sequence ID" value="QDV86905.1"/>
    <property type="molecule type" value="Genomic_DNA"/>
</dbReference>
<name>A0ABX5Y157_9BACT</name>
<organism evidence="1 3">
    <name type="scientific">Stieleria magnilauensis</name>
    <dbReference type="NCBI Taxonomy" id="2527963"/>
    <lineage>
        <taxon>Bacteria</taxon>
        <taxon>Pseudomonadati</taxon>
        <taxon>Planctomycetota</taxon>
        <taxon>Planctomycetia</taxon>
        <taxon>Pirellulales</taxon>
        <taxon>Pirellulaceae</taxon>
        <taxon>Stieleria</taxon>
    </lineage>
</organism>
<dbReference type="RefSeq" id="WP_419580484.1">
    <property type="nucleotide sequence ID" value="NZ_CP036432.1"/>
</dbReference>